<dbReference type="AlphaFoldDB" id="A0AAD8FVW3"/>
<evidence type="ECO:0000313" key="2">
    <source>
        <dbReference type="EMBL" id="KAK1155239.1"/>
    </source>
</evidence>
<dbReference type="GO" id="GO:0035723">
    <property type="term" value="P:interleukin-15-mediated signaling pathway"/>
    <property type="evidence" value="ECO:0007669"/>
    <property type="project" value="TreeGrafter"/>
</dbReference>
<dbReference type="SMART" id="SM00409">
    <property type="entry name" value="IG"/>
    <property type="match status" value="1"/>
</dbReference>
<dbReference type="Pfam" id="PF07686">
    <property type="entry name" value="V-set"/>
    <property type="match status" value="1"/>
</dbReference>
<accession>A0AAD8FVW3</accession>
<dbReference type="GO" id="GO:0009897">
    <property type="term" value="C:external side of plasma membrane"/>
    <property type="evidence" value="ECO:0007669"/>
    <property type="project" value="TreeGrafter"/>
</dbReference>
<dbReference type="InterPro" id="IPR013783">
    <property type="entry name" value="Ig-like_fold"/>
</dbReference>
<name>A0AAD8FVW3_ACIOX</name>
<proteinExistence type="predicted"/>
<dbReference type="Proteomes" id="UP001230051">
    <property type="component" value="Unassembled WGS sequence"/>
</dbReference>
<sequence>YYCSVIVVIIFPGFDQYSSLGETVTLPCVGFQEYENSFIYWIFSQRSENASELASGGKITVKQPERAARLEVLPDSSLRIHHLHTEDAGQYECHQYVNGNYHTGGTPVVLNLLTSKFTADSGRDLKRSTALALQCTLVCNGGIADCSPASDNVKLTWVDDEGTALQGDRFNITPNRTHSILSLELQKSDHNRRWRCNLNEEGEVKASYSYTITLTGIIHIIALY</sequence>
<gene>
    <name evidence="2" type="ORF">AOXY_G27659</name>
</gene>
<dbReference type="GO" id="GO:1990782">
    <property type="term" value="F:protein tyrosine kinase binding"/>
    <property type="evidence" value="ECO:0007669"/>
    <property type="project" value="TreeGrafter"/>
</dbReference>
<dbReference type="PANTHER" id="PTHR11422">
    <property type="entry name" value="T-CELL SURFACE GLYCOPROTEIN CD4"/>
    <property type="match status" value="1"/>
</dbReference>
<dbReference type="GO" id="GO:0045121">
    <property type="term" value="C:membrane raft"/>
    <property type="evidence" value="ECO:0007669"/>
    <property type="project" value="TreeGrafter"/>
</dbReference>
<dbReference type="PROSITE" id="PS50835">
    <property type="entry name" value="IG_LIKE"/>
    <property type="match status" value="2"/>
</dbReference>
<dbReference type="SUPFAM" id="SSF48726">
    <property type="entry name" value="Immunoglobulin"/>
    <property type="match status" value="1"/>
</dbReference>
<comment type="caution">
    <text evidence="2">The sequence shown here is derived from an EMBL/GenBank/DDBJ whole genome shotgun (WGS) entry which is preliminary data.</text>
</comment>
<evidence type="ECO:0000259" key="1">
    <source>
        <dbReference type="PROSITE" id="PS50835"/>
    </source>
</evidence>
<reference evidence="2" key="1">
    <citation type="submission" date="2022-02" db="EMBL/GenBank/DDBJ databases">
        <title>Atlantic sturgeon de novo genome assembly.</title>
        <authorList>
            <person name="Stock M."/>
            <person name="Klopp C."/>
            <person name="Guiguen Y."/>
            <person name="Cabau C."/>
            <person name="Parinello H."/>
            <person name="Santidrian Yebra-Pimentel E."/>
            <person name="Kuhl H."/>
            <person name="Dirks R.P."/>
            <person name="Guessner J."/>
            <person name="Wuertz S."/>
            <person name="Du K."/>
            <person name="Schartl M."/>
        </authorList>
    </citation>
    <scope>NUCLEOTIDE SEQUENCE</scope>
    <source>
        <strain evidence="2">STURGEONOMICS-FGT-2020</strain>
        <tissue evidence="2">Whole blood</tissue>
    </source>
</reference>
<protein>
    <recommendedName>
        <fullName evidence="1">Ig-like domain-containing protein</fullName>
    </recommendedName>
</protein>
<dbReference type="InterPro" id="IPR036179">
    <property type="entry name" value="Ig-like_dom_sf"/>
</dbReference>
<feature type="non-terminal residue" evidence="2">
    <location>
        <position position="1"/>
    </location>
</feature>
<dbReference type="GO" id="GO:0042289">
    <property type="term" value="F:MHC class II protein binding"/>
    <property type="evidence" value="ECO:0007669"/>
    <property type="project" value="TreeGrafter"/>
</dbReference>
<dbReference type="GO" id="GO:0042110">
    <property type="term" value="P:T cell activation"/>
    <property type="evidence" value="ECO:0007669"/>
    <property type="project" value="TreeGrafter"/>
</dbReference>
<dbReference type="EMBL" id="JAGXEW010000032">
    <property type="protein sequence ID" value="KAK1155239.1"/>
    <property type="molecule type" value="Genomic_DNA"/>
</dbReference>
<dbReference type="InterPro" id="IPR013106">
    <property type="entry name" value="Ig_V-set"/>
</dbReference>
<evidence type="ECO:0000313" key="3">
    <source>
        <dbReference type="Proteomes" id="UP001230051"/>
    </source>
</evidence>
<dbReference type="GO" id="GO:0070374">
    <property type="term" value="P:positive regulation of ERK1 and ERK2 cascade"/>
    <property type="evidence" value="ECO:0007669"/>
    <property type="project" value="TreeGrafter"/>
</dbReference>
<feature type="domain" description="Ig-like" evidence="1">
    <location>
        <begin position="21"/>
        <end position="93"/>
    </location>
</feature>
<dbReference type="InterPro" id="IPR003599">
    <property type="entry name" value="Ig_sub"/>
</dbReference>
<dbReference type="CDD" id="cd00099">
    <property type="entry name" value="IgV"/>
    <property type="match status" value="1"/>
</dbReference>
<dbReference type="InterPro" id="IPR007110">
    <property type="entry name" value="Ig-like_dom"/>
</dbReference>
<organism evidence="2 3">
    <name type="scientific">Acipenser oxyrinchus oxyrinchus</name>
    <dbReference type="NCBI Taxonomy" id="40147"/>
    <lineage>
        <taxon>Eukaryota</taxon>
        <taxon>Metazoa</taxon>
        <taxon>Chordata</taxon>
        <taxon>Craniata</taxon>
        <taxon>Vertebrata</taxon>
        <taxon>Euteleostomi</taxon>
        <taxon>Actinopterygii</taxon>
        <taxon>Chondrostei</taxon>
        <taxon>Acipenseriformes</taxon>
        <taxon>Acipenseridae</taxon>
        <taxon>Acipenser</taxon>
    </lineage>
</organism>
<feature type="domain" description="Ig-like" evidence="1">
    <location>
        <begin position="107"/>
        <end position="213"/>
    </location>
</feature>
<dbReference type="PANTHER" id="PTHR11422:SF5">
    <property type="entry name" value="DIVERSE IMMUNOGLOBULIN DOMAIN-CONTAINING PROTEIN 1.1 ISOFORM X1-RELATED"/>
    <property type="match status" value="1"/>
</dbReference>
<dbReference type="Gene3D" id="2.60.40.10">
    <property type="entry name" value="Immunoglobulins"/>
    <property type="match status" value="1"/>
</dbReference>
<keyword evidence="3" id="KW-1185">Reference proteome</keyword>